<name>A0ABP8Q9X0_9GAMM</name>
<reference evidence="2" key="1">
    <citation type="journal article" date="2019" name="Int. J. Syst. Evol. Microbiol.">
        <title>The Global Catalogue of Microorganisms (GCM) 10K type strain sequencing project: providing services to taxonomists for standard genome sequencing and annotation.</title>
        <authorList>
            <consortium name="The Broad Institute Genomics Platform"/>
            <consortium name="The Broad Institute Genome Sequencing Center for Infectious Disease"/>
            <person name="Wu L."/>
            <person name="Ma J."/>
        </authorList>
    </citation>
    <scope>NUCLEOTIDE SEQUENCE [LARGE SCALE GENOMIC DNA]</scope>
    <source>
        <strain evidence="2">JCM 32226</strain>
    </source>
</reference>
<dbReference type="Pfam" id="PF08282">
    <property type="entry name" value="Hydrolase_3"/>
    <property type="match status" value="1"/>
</dbReference>
<dbReference type="SUPFAM" id="SSF56784">
    <property type="entry name" value="HAD-like"/>
    <property type="match status" value="1"/>
</dbReference>
<proteinExistence type="predicted"/>
<dbReference type="EMBL" id="BAABFC010000012">
    <property type="protein sequence ID" value="GAA4499184.1"/>
    <property type="molecule type" value="Genomic_DNA"/>
</dbReference>
<organism evidence="1 2">
    <name type="scientific">Pseudaeromonas paramecii</name>
    <dbReference type="NCBI Taxonomy" id="2138166"/>
    <lineage>
        <taxon>Bacteria</taxon>
        <taxon>Pseudomonadati</taxon>
        <taxon>Pseudomonadota</taxon>
        <taxon>Gammaproteobacteria</taxon>
        <taxon>Aeromonadales</taxon>
        <taxon>Aeromonadaceae</taxon>
        <taxon>Pseudaeromonas</taxon>
    </lineage>
</organism>
<dbReference type="SFLD" id="SFLDS00003">
    <property type="entry name" value="Haloacid_Dehalogenase"/>
    <property type="match status" value="1"/>
</dbReference>
<dbReference type="Gene3D" id="3.30.1240.10">
    <property type="match status" value="1"/>
</dbReference>
<dbReference type="CDD" id="cd07516">
    <property type="entry name" value="HAD_Pase"/>
    <property type="match status" value="1"/>
</dbReference>
<dbReference type="InterPro" id="IPR006379">
    <property type="entry name" value="HAD-SF_hydro_IIB"/>
</dbReference>
<dbReference type="NCBIfam" id="TIGR01484">
    <property type="entry name" value="HAD-SF-IIB"/>
    <property type="match status" value="2"/>
</dbReference>
<sequence length="272" mass="29089">MYKLVALDMDGTLLDPAGEISAANRAAIAAARARGVTVVLASGRPLAGMRWALDELEMTGLQDYVLSFNGALIQQVGNGAVLHAQGLSAQDARDLQALARVLGVHCHAFTERLGLVTPESSHYTRLEQEHNGIDLLVMDFAGLDEDDTVIKVMMVDEPALLAAAIAALPQWVYERFTVVQSTPYFLEFLHPSCNKGEGVALLARHLGLGAEQVICVGDGGNDAHMLEFAGLGVAMGNAVDELKAMADFVTHSHAEDGVAHVLERFILHPQMA</sequence>
<dbReference type="SFLD" id="SFLDG01140">
    <property type="entry name" value="C2.B:_Phosphomannomutase_and_P"/>
    <property type="match status" value="1"/>
</dbReference>
<dbReference type="PROSITE" id="PS01229">
    <property type="entry name" value="COF_2"/>
    <property type="match status" value="1"/>
</dbReference>
<dbReference type="PANTHER" id="PTHR10000">
    <property type="entry name" value="PHOSPHOSERINE PHOSPHATASE"/>
    <property type="match status" value="1"/>
</dbReference>
<dbReference type="InterPro" id="IPR000150">
    <property type="entry name" value="Cof"/>
</dbReference>
<protein>
    <submittedName>
        <fullName evidence="1">Sugar-phosphatase</fullName>
    </submittedName>
</protein>
<dbReference type="SFLD" id="SFLDG01144">
    <property type="entry name" value="C2.B.4:_PGP_Like"/>
    <property type="match status" value="1"/>
</dbReference>
<dbReference type="RefSeq" id="WP_345012390.1">
    <property type="nucleotide sequence ID" value="NZ_BAABFC010000012.1"/>
</dbReference>
<gene>
    <name evidence="1" type="primary">yidA</name>
    <name evidence="1" type="ORF">GCM10023095_18910</name>
</gene>
<dbReference type="Proteomes" id="UP001501321">
    <property type="component" value="Unassembled WGS sequence"/>
</dbReference>
<dbReference type="InterPro" id="IPR023214">
    <property type="entry name" value="HAD_sf"/>
</dbReference>
<keyword evidence="2" id="KW-1185">Reference proteome</keyword>
<dbReference type="NCBIfam" id="TIGR00099">
    <property type="entry name" value="Cof-subfamily"/>
    <property type="match status" value="1"/>
</dbReference>
<accession>A0ABP8Q9X0</accession>
<dbReference type="Gene3D" id="3.40.50.1000">
    <property type="entry name" value="HAD superfamily/HAD-like"/>
    <property type="match status" value="1"/>
</dbReference>
<comment type="caution">
    <text evidence="1">The sequence shown here is derived from an EMBL/GenBank/DDBJ whole genome shotgun (WGS) entry which is preliminary data.</text>
</comment>
<evidence type="ECO:0000313" key="1">
    <source>
        <dbReference type="EMBL" id="GAA4499184.1"/>
    </source>
</evidence>
<dbReference type="NCBIfam" id="NF007806">
    <property type="entry name" value="PRK10513.1"/>
    <property type="match status" value="1"/>
</dbReference>
<dbReference type="InterPro" id="IPR036412">
    <property type="entry name" value="HAD-like_sf"/>
</dbReference>
<evidence type="ECO:0000313" key="2">
    <source>
        <dbReference type="Proteomes" id="UP001501321"/>
    </source>
</evidence>
<dbReference type="PANTHER" id="PTHR10000:SF8">
    <property type="entry name" value="HAD SUPERFAMILY HYDROLASE-LIKE, TYPE 3"/>
    <property type="match status" value="1"/>
</dbReference>